<reference evidence="1" key="2">
    <citation type="submission" date="2014-05" db="EMBL/GenBank/DDBJ databases">
        <title>The genome and life-stage specific transcriptomes of Globodera pallida elucidate key aspects of plant parasitism by a cyst nematode.</title>
        <authorList>
            <person name="Cotton J.A."/>
            <person name="Lilley C.J."/>
            <person name="Jones L.M."/>
            <person name="Kikuchi T."/>
            <person name="Reid A.J."/>
            <person name="Thorpe P."/>
            <person name="Tsai I.J."/>
            <person name="Beasley H."/>
            <person name="Blok V."/>
            <person name="Cock P.J.A."/>
            <person name="Van den Akker S.E."/>
            <person name="Holroyd N."/>
            <person name="Hunt M."/>
            <person name="Mantelin S."/>
            <person name="Naghra H."/>
            <person name="Pain A."/>
            <person name="Palomares-Rius J.E."/>
            <person name="Zarowiecki M."/>
            <person name="Berriman M."/>
            <person name="Jones J.T."/>
            <person name="Urwin P.E."/>
        </authorList>
    </citation>
    <scope>NUCLEOTIDE SEQUENCE [LARGE SCALE GENOMIC DNA]</scope>
    <source>
        <strain evidence="1">Lindley</strain>
    </source>
</reference>
<protein>
    <submittedName>
        <fullName evidence="2">IS4 family transposase</fullName>
    </submittedName>
</protein>
<organism evidence="1 2">
    <name type="scientific">Globodera pallida</name>
    <name type="common">Potato cyst nematode worm</name>
    <name type="synonym">Heterodera pallida</name>
    <dbReference type="NCBI Taxonomy" id="36090"/>
    <lineage>
        <taxon>Eukaryota</taxon>
        <taxon>Metazoa</taxon>
        <taxon>Ecdysozoa</taxon>
        <taxon>Nematoda</taxon>
        <taxon>Chromadorea</taxon>
        <taxon>Rhabditida</taxon>
        <taxon>Tylenchina</taxon>
        <taxon>Tylenchomorpha</taxon>
        <taxon>Tylenchoidea</taxon>
        <taxon>Heteroderidae</taxon>
        <taxon>Heteroderinae</taxon>
        <taxon>Globodera</taxon>
    </lineage>
</organism>
<proteinExistence type="predicted"/>
<dbReference type="WBParaSite" id="GPLIN_001615500">
    <property type="protein sequence ID" value="GPLIN_001615500"/>
    <property type="gene ID" value="GPLIN_001615500"/>
</dbReference>
<keyword evidence="1" id="KW-1185">Reference proteome</keyword>
<dbReference type="AlphaFoldDB" id="A0A183CTE7"/>
<evidence type="ECO:0000313" key="2">
    <source>
        <dbReference type="WBParaSite" id="GPLIN_001615500"/>
    </source>
</evidence>
<reference evidence="2" key="3">
    <citation type="submission" date="2016-06" db="UniProtKB">
        <authorList>
            <consortium name="WormBaseParasite"/>
        </authorList>
    </citation>
    <scope>IDENTIFICATION</scope>
</reference>
<name>A0A183CTE7_GLOPA</name>
<reference evidence="1" key="1">
    <citation type="submission" date="2013-12" db="EMBL/GenBank/DDBJ databases">
        <authorList>
            <person name="Aslett M."/>
        </authorList>
    </citation>
    <scope>NUCLEOTIDE SEQUENCE [LARGE SCALE GENOMIC DNA]</scope>
    <source>
        <strain evidence="1">Lindley</strain>
    </source>
</reference>
<accession>A0A183CTE7</accession>
<dbReference type="Proteomes" id="UP000050741">
    <property type="component" value="Unassembled WGS sequence"/>
</dbReference>
<evidence type="ECO:0000313" key="1">
    <source>
        <dbReference type="Proteomes" id="UP000050741"/>
    </source>
</evidence>
<sequence length="41" mass="4371">KSEFPSRLVQAATAAELVTVQGLALKLPLTEQPGLCHQLLV</sequence>